<comment type="cofactor">
    <cofactor evidence="5">
        <name>FAD</name>
        <dbReference type="ChEBI" id="CHEBI:57692"/>
    </cofactor>
    <text evidence="5">Binds 1 FAD per subunit.</text>
</comment>
<dbReference type="GO" id="GO:0004148">
    <property type="term" value="F:dihydrolipoyl dehydrogenase (NADH) activity"/>
    <property type="evidence" value="ECO:0007669"/>
    <property type="project" value="TreeGrafter"/>
</dbReference>
<keyword evidence="5" id="KW-0547">Nucleotide-binding</keyword>
<feature type="binding site" evidence="5">
    <location>
        <begin position="176"/>
        <end position="183"/>
    </location>
    <ligand>
        <name>NAD(+)</name>
        <dbReference type="ChEBI" id="CHEBI:57540"/>
    </ligand>
</feature>
<dbReference type="InterPro" id="IPR016156">
    <property type="entry name" value="FAD/NAD-linked_Rdtase_dimer_sf"/>
</dbReference>
<dbReference type="SUPFAM" id="SSF51905">
    <property type="entry name" value="FAD/NAD(P)-binding domain"/>
    <property type="match status" value="1"/>
</dbReference>
<feature type="binding site" evidence="5">
    <location>
        <position position="113"/>
    </location>
    <ligand>
        <name>FAD</name>
        <dbReference type="ChEBI" id="CHEBI:57692"/>
    </ligand>
</feature>
<evidence type="ECO:0000256" key="3">
    <source>
        <dbReference type="ARBA" id="ARBA00022827"/>
    </source>
</evidence>
<dbReference type="InterPro" id="IPR004099">
    <property type="entry name" value="Pyr_nucl-diS_OxRdtase_dimer"/>
</dbReference>
<evidence type="ECO:0000259" key="7">
    <source>
        <dbReference type="Pfam" id="PF02852"/>
    </source>
</evidence>
<evidence type="ECO:0000313" key="10">
    <source>
        <dbReference type="Proteomes" id="UP001147653"/>
    </source>
</evidence>
<comment type="caution">
    <text evidence="9">The sequence shown here is derived from an EMBL/GenBank/DDBJ whole genome shotgun (WGS) entry which is preliminary data.</text>
</comment>
<keyword evidence="10" id="KW-1185">Reference proteome</keyword>
<comment type="similarity">
    <text evidence="1">Belongs to the class-I pyridine nucleotide-disulfide oxidoreductase family.</text>
</comment>
<dbReference type="PRINTS" id="PR00368">
    <property type="entry name" value="FADPNR"/>
</dbReference>
<dbReference type="PANTHER" id="PTHR22912">
    <property type="entry name" value="DISULFIDE OXIDOREDUCTASE"/>
    <property type="match status" value="1"/>
</dbReference>
<feature type="domain" description="Pyridine nucleotide-disulphide oxidoreductase dimerisation" evidence="7">
    <location>
        <begin position="343"/>
        <end position="448"/>
    </location>
</feature>
<accession>A0A9X3NEF5</accession>
<protein>
    <submittedName>
        <fullName evidence="9">NAD(P)/FAD-dependent oxidoreductase</fullName>
    </submittedName>
</protein>
<dbReference type="InterPro" id="IPR050151">
    <property type="entry name" value="Class-I_Pyr_Nuc-Dis_Oxidored"/>
</dbReference>
<reference evidence="9" key="1">
    <citation type="submission" date="2022-10" db="EMBL/GenBank/DDBJ databases">
        <title>The WGS of Solirubrobacter phytolaccae KCTC 29190.</title>
        <authorList>
            <person name="Jiang Z."/>
        </authorList>
    </citation>
    <scope>NUCLEOTIDE SEQUENCE</scope>
    <source>
        <strain evidence="9">KCTC 29190</strain>
    </source>
</reference>
<name>A0A9X3NEF5_9ACTN</name>
<evidence type="ECO:0000256" key="4">
    <source>
        <dbReference type="ARBA" id="ARBA00023027"/>
    </source>
</evidence>
<dbReference type="Proteomes" id="UP001147653">
    <property type="component" value="Unassembled WGS sequence"/>
</dbReference>
<keyword evidence="3 5" id="KW-0274">FAD</keyword>
<gene>
    <name evidence="9" type="ORF">OJ997_33080</name>
</gene>
<dbReference type="Gene3D" id="3.30.390.30">
    <property type="match status" value="1"/>
</dbReference>
<feature type="binding site" evidence="5">
    <location>
        <position position="264"/>
    </location>
    <ligand>
        <name>NAD(+)</name>
        <dbReference type="ChEBI" id="CHEBI:57540"/>
    </ligand>
</feature>
<keyword evidence="4 5" id="KW-0520">NAD</keyword>
<evidence type="ECO:0000313" key="9">
    <source>
        <dbReference type="EMBL" id="MDA0185185.1"/>
    </source>
</evidence>
<organism evidence="9 10">
    <name type="scientific">Solirubrobacter phytolaccae</name>
    <dbReference type="NCBI Taxonomy" id="1404360"/>
    <lineage>
        <taxon>Bacteria</taxon>
        <taxon>Bacillati</taxon>
        <taxon>Actinomycetota</taxon>
        <taxon>Thermoleophilia</taxon>
        <taxon>Solirubrobacterales</taxon>
        <taxon>Solirubrobacteraceae</taxon>
        <taxon>Solirubrobacter</taxon>
    </lineage>
</organism>
<dbReference type="AlphaFoldDB" id="A0A9X3NEF5"/>
<dbReference type="PIRSF" id="PIRSF000350">
    <property type="entry name" value="Mercury_reductase_MerA"/>
    <property type="match status" value="1"/>
</dbReference>
<feature type="binding site" evidence="5">
    <location>
        <position position="199"/>
    </location>
    <ligand>
        <name>NAD(+)</name>
        <dbReference type="ChEBI" id="CHEBI:57540"/>
    </ligand>
</feature>
<feature type="disulfide bond" description="Redox-active" evidence="6">
    <location>
        <begin position="41"/>
        <end position="46"/>
    </location>
</feature>
<evidence type="ECO:0000256" key="6">
    <source>
        <dbReference type="PIRSR" id="PIRSR000350-4"/>
    </source>
</evidence>
<evidence type="ECO:0000256" key="5">
    <source>
        <dbReference type="PIRSR" id="PIRSR000350-3"/>
    </source>
</evidence>
<dbReference type="Pfam" id="PF07992">
    <property type="entry name" value="Pyr_redox_2"/>
    <property type="match status" value="1"/>
</dbReference>
<dbReference type="RefSeq" id="WP_270029672.1">
    <property type="nucleotide sequence ID" value="NZ_JAPDDP010000102.1"/>
</dbReference>
<feature type="domain" description="FAD/NAD(P)-binding" evidence="8">
    <location>
        <begin position="4"/>
        <end position="308"/>
    </location>
</feature>
<dbReference type="EMBL" id="JAPDDP010000102">
    <property type="protein sequence ID" value="MDA0185185.1"/>
    <property type="molecule type" value="Genomic_DNA"/>
</dbReference>
<dbReference type="Pfam" id="PF02852">
    <property type="entry name" value="Pyr_redox_dim"/>
    <property type="match status" value="1"/>
</dbReference>
<evidence type="ECO:0000259" key="8">
    <source>
        <dbReference type="Pfam" id="PF07992"/>
    </source>
</evidence>
<dbReference type="GO" id="GO:0006103">
    <property type="term" value="P:2-oxoglutarate metabolic process"/>
    <property type="evidence" value="ECO:0007669"/>
    <property type="project" value="TreeGrafter"/>
</dbReference>
<dbReference type="Gene3D" id="3.50.50.60">
    <property type="entry name" value="FAD/NAD(P)-binding domain"/>
    <property type="match status" value="2"/>
</dbReference>
<dbReference type="InterPro" id="IPR001100">
    <property type="entry name" value="Pyr_nuc-diS_OxRdtase"/>
</dbReference>
<dbReference type="InterPro" id="IPR036188">
    <property type="entry name" value="FAD/NAD-bd_sf"/>
</dbReference>
<dbReference type="PRINTS" id="PR00411">
    <property type="entry name" value="PNDRDTASEI"/>
</dbReference>
<keyword evidence="2" id="KW-0285">Flavoprotein</keyword>
<proteinExistence type="inferred from homology"/>
<dbReference type="InterPro" id="IPR023753">
    <property type="entry name" value="FAD/NAD-binding_dom"/>
</dbReference>
<dbReference type="PANTHER" id="PTHR22912:SF151">
    <property type="entry name" value="DIHYDROLIPOYL DEHYDROGENASE, MITOCHONDRIAL"/>
    <property type="match status" value="1"/>
</dbReference>
<dbReference type="SUPFAM" id="SSF55424">
    <property type="entry name" value="FAD/NAD-linked reductases, dimerisation (C-terminal) domain"/>
    <property type="match status" value="1"/>
</dbReference>
<dbReference type="GO" id="GO:0050660">
    <property type="term" value="F:flavin adenine dinucleotide binding"/>
    <property type="evidence" value="ECO:0007669"/>
    <property type="project" value="TreeGrafter"/>
</dbReference>
<sequence length="453" mass="48112">MRTFDVVVIGAGPAGEVAAGRLAERGLDVAIVEDRLVGGECAYWACMPSKALLRPYEALAEAKRNPGAAEAVTGALDVAAVLARRDEIIHDLDDSAQLPWLEDRKVTLIRGHGRISGERRVTVGDEEVEARKAVFLAPGSLPLMPPIEGLDTIDGAWTNREATTAKQIPESMVVMGGGVVGVEMSQAFQTLGCQVTLIEGARRLLPNEEEFACVQLTEALEHYGVNIRTGRKATKVEQADDGMVTVHMDDGTSATGERLLIALGREPSTKDVGVEVVGLEPGKLVEVDEHHRVPGHEWLYALGDVNGISLFTHMGKYQARLAADHVLGEDHSAQHGANGKQSPRVVFTEPQVAAVGHTSETAADAGIEVEIVETSTSGNAGGSFYGRNAEGTARWLVDKERGVVVGCTITGAEVADFLHAATIAIVGEVPVARLAHAVPSFPTRSEIWLKLAG</sequence>
<feature type="binding site" evidence="5">
    <location>
        <position position="50"/>
    </location>
    <ligand>
        <name>FAD</name>
        <dbReference type="ChEBI" id="CHEBI:57692"/>
    </ligand>
</feature>
<feature type="binding site" evidence="5">
    <location>
        <position position="304"/>
    </location>
    <ligand>
        <name>FAD</name>
        <dbReference type="ChEBI" id="CHEBI:57692"/>
    </ligand>
</feature>
<evidence type="ECO:0000256" key="2">
    <source>
        <dbReference type="ARBA" id="ARBA00022630"/>
    </source>
</evidence>
<evidence type="ECO:0000256" key="1">
    <source>
        <dbReference type="ARBA" id="ARBA00007532"/>
    </source>
</evidence>